<name>A0A0E9X0K2_ANGAN</name>
<keyword evidence="1" id="KW-1133">Transmembrane helix</keyword>
<accession>A0A0E9X0K2</accession>
<dbReference type="EMBL" id="GBXM01012340">
    <property type="protein sequence ID" value="JAH96237.1"/>
    <property type="molecule type" value="Transcribed_RNA"/>
</dbReference>
<evidence type="ECO:0000313" key="2">
    <source>
        <dbReference type="EMBL" id="JAH96237.1"/>
    </source>
</evidence>
<organism evidence="2">
    <name type="scientific">Anguilla anguilla</name>
    <name type="common">European freshwater eel</name>
    <name type="synonym">Muraena anguilla</name>
    <dbReference type="NCBI Taxonomy" id="7936"/>
    <lineage>
        <taxon>Eukaryota</taxon>
        <taxon>Metazoa</taxon>
        <taxon>Chordata</taxon>
        <taxon>Craniata</taxon>
        <taxon>Vertebrata</taxon>
        <taxon>Euteleostomi</taxon>
        <taxon>Actinopterygii</taxon>
        <taxon>Neopterygii</taxon>
        <taxon>Teleostei</taxon>
        <taxon>Anguilliformes</taxon>
        <taxon>Anguillidae</taxon>
        <taxon>Anguilla</taxon>
    </lineage>
</organism>
<evidence type="ECO:0000256" key="1">
    <source>
        <dbReference type="SAM" id="Phobius"/>
    </source>
</evidence>
<dbReference type="AlphaFoldDB" id="A0A0E9X0K2"/>
<reference evidence="2" key="1">
    <citation type="submission" date="2014-11" db="EMBL/GenBank/DDBJ databases">
        <authorList>
            <person name="Amaro Gonzalez C."/>
        </authorList>
    </citation>
    <scope>NUCLEOTIDE SEQUENCE</scope>
</reference>
<protein>
    <submittedName>
        <fullName evidence="2">Uncharacterized protein</fullName>
    </submittedName>
</protein>
<reference evidence="2" key="2">
    <citation type="journal article" date="2015" name="Fish Shellfish Immunol.">
        <title>Early steps in the European eel (Anguilla anguilla)-Vibrio vulnificus interaction in the gills: Role of the RtxA13 toxin.</title>
        <authorList>
            <person name="Callol A."/>
            <person name="Pajuelo D."/>
            <person name="Ebbesson L."/>
            <person name="Teles M."/>
            <person name="MacKenzie S."/>
            <person name="Amaro C."/>
        </authorList>
    </citation>
    <scope>NUCLEOTIDE SEQUENCE</scope>
</reference>
<proteinExistence type="predicted"/>
<keyword evidence="1" id="KW-0472">Membrane</keyword>
<feature type="transmembrane region" description="Helical" evidence="1">
    <location>
        <begin position="6"/>
        <end position="28"/>
    </location>
</feature>
<keyword evidence="1" id="KW-0812">Transmembrane</keyword>
<sequence>MSLQNYYSTIYILCMIQNIWWPQNFFFLKIQQLIKKLKPYYYSK</sequence>